<reference evidence="3" key="1">
    <citation type="submission" date="2020-03" db="EMBL/GenBank/DDBJ databases">
        <title>Castanea mollissima Vanexum genome sequencing.</title>
        <authorList>
            <person name="Staton M."/>
        </authorList>
    </citation>
    <scope>NUCLEOTIDE SEQUENCE</scope>
    <source>
        <tissue evidence="3">Leaf</tissue>
    </source>
</reference>
<evidence type="ECO:0000256" key="2">
    <source>
        <dbReference type="SAM" id="SignalP"/>
    </source>
</evidence>
<accession>A0A8J4R1R5</accession>
<evidence type="ECO:0000256" key="1">
    <source>
        <dbReference type="SAM" id="MobiDB-lite"/>
    </source>
</evidence>
<dbReference type="EMBL" id="JRKL02003196">
    <property type="protein sequence ID" value="KAF3956093.1"/>
    <property type="molecule type" value="Genomic_DNA"/>
</dbReference>
<keyword evidence="2" id="KW-0732">Signal</keyword>
<sequence>MILKATAVLGLFLICMPSIEAARTIPYGQEKQGEAPPNVPNIPATTGDIPSPMNTQMASSVDTDDHSDASPFLRRLLRAPPISSTPNPPGYIPPSKNIQHAPPSQASKQNSTHSSSMTMPKGSTSTP</sequence>
<protein>
    <submittedName>
        <fullName evidence="3">Uncharacterized protein</fullName>
    </submittedName>
</protein>
<feature type="signal peptide" evidence="2">
    <location>
        <begin position="1"/>
        <end position="21"/>
    </location>
</feature>
<evidence type="ECO:0000313" key="4">
    <source>
        <dbReference type="Proteomes" id="UP000737018"/>
    </source>
</evidence>
<comment type="caution">
    <text evidence="3">The sequence shown here is derived from an EMBL/GenBank/DDBJ whole genome shotgun (WGS) entry which is preliminary data.</text>
</comment>
<gene>
    <name evidence="3" type="ORF">CMV_018753</name>
</gene>
<feature type="chain" id="PRO_5035150774" evidence="2">
    <location>
        <begin position="22"/>
        <end position="127"/>
    </location>
</feature>
<dbReference type="Proteomes" id="UP000737018">
    <property type="component" value="Unassembled WGS sequence"/>
</dbReference>
<name>A0A8J4R1R5_9ROSI</name>
<feature type="region of interest" description="Disordered" evidence="1">
    <location>
        <begin position="27"/>
        <end position="127"/>
    </location>
</feature>
<feature type="compositionally biased region" description="Polar residues" evidence="1">
    <location>
        <begin position="52"/>
        <end position="61"/>
    </location>
</feature>
<dbReference type="AlphaFoldDB" id="A0A8J4R1R5"/>
<keyword evidence="4" id="KW-1185">Reference proteome</keyword>
<organism evidence="3 4">
    <name type="scientific">Castanea mollissima</name>
    <name type="common">Chinese chestnut</name>
    <dbReference type="NCBI Taxonomy" id="60419"/>
    <lineage>
        <taxon>Eukaryota</taxon>
        <taxon>Viridiplantae</taxon>
        <taxon>Streptophyta</taxon>
        <taxon>Embryophyta</taxon>
        <taxon>Tracheophyta</taxon>
        <taxon>Spermatophyta</taxon>
        <taxon>Magnoliopsida</taxon>
        <taxon>eudicotyledons</taxon>
        <taxon>Gunneridae</taxon>
        <taxon>Pentapetalae</taxon>
        <taxon>rosids</taxon>
        <taxon>fabids</taxon>
        <taxon>Fagales</taxon>
        <taxon>Fagaceae</taxon>
        <taxon>Castanea</taxon>
    </lineage>
</organism>
<feature type="compositionally biased region" description="Polar residues" evidence="1">
    <location>
        <begin position="96"/>
        <end position="127"/>
    </location>
</feature>
<evidence type="ECO:0000313" key="3">
    <source>
        <dbReference type="EMBL" id="KAF3956093.1"/>
    </source>
</evidence>
<proteinExistence type="predicted"/>